<dbReference type="GO" id="GO:0022857">
    <property type="term" value="F:transmembrane transporter activity"/>
    <property type="evidence" value="ECO:0007669"/>
    <property type="project" value="UniProtKB-UniRule"/>
</dbReference>
<accession>A0A1H1UN37</accession>
<feature type="transmembrane region" description="Helical" evidence="1">
    <location>
        <begin position="82"/>
        <end position="106"/>
    </location>
</feature>
<dbReference type="InterPro" id="IPR003744">
    <property type="entry name" value="YhhQ"/>
</dbReference>
<sequence>MANSDAENSRYKLLGFENDKDLAVIMINSTGRIIKVKIGEVLKSEILDDLNKTEIKAIYRKFYSRGGALTAYEIADRNEVSWMVYVILTLLLFTLYIVSNVAAAKLVSLNEFGVVVTSGVFIYPLTFLIVDLLNEFYGLRLARKAIVFAFISNALIVVLLAATTYLPGLPGWKLDSPYGEVINYFSSVLIASSVSFLFSEYVNSYLLCKIKELTNSKLLFLRVFLSSFFAVILDSFIFCFIAFSGSMPNGDILDLIYTQIAIKMCFAVFNILPAYGARSLFKKYVIGNIDLKSTTAA</sequence>
<dbReference type="STRING" id="1148509.SAMN05216222_2151"/>
<feature type="transmembrane region" description="Helical" evidence="1">
    <location>
        <begin position="145"/>
        <end position="166"/>
    </location>
</feature>
<keyword evidence="1" id="KW-0997">Cell inner membrane</keyword>
<keyword evidence="1" id="KW-1133">Transmembrane helix</keyword>
<evidence type="ECO:0000313" key="3">
    <source>
        <dbReference type="Proteomes" id="UP000198481"/>
    </source>
</evidence>
<organism evidence="2 3">
    <name type="scientific">Pseudomonas prosekii</name>
    <dbReference type="NCBI Taxonomy" id="1148509"/>
    <lineage>
        <taxon>Bacteria</taxon>
        <taxon>Pseudomonadati</taxon>
        <taxon>Pseudomonadota</taxon>
        <taxon>Gammaproteobacteria</taxon>
        <taxon>Pseudomonadales</taxon>
        <taxon>Pseudomonadaceae</taxon>
        <taxon>Pseudomonas</taxon>
    </lineage>
</organism>
<gene>
    <name evidence="2" type="ORF">SAMN05216222_2151</name>
</gene>
<dbReference type="Pfam" id="PF02592">
    <property type="entry name" value="Vut_1"/>
    <property type="match status" value="1"/>
</dbReference>
<feature type="transmembrane region" description="Helical" evidence="1">
    <location>
        <begin position="112"/>
        <end position="133"/>
    </location>
</feature>
<evidence type="ECO:0000256" key="1">
    <source>
        <dbReference type="HAMAP-Rule" id="MF_02088"/>
    </source>
</evidence>
<evidence type="ECO:0000313" key="2">
    <source>
        <dbReference type="EMBL" id="SDS73905.1"/>
    </source>
</evidence>
<keyword evidence="1" id="KW-0472">Membrane</keyword>
<comment type="function">
    <text evidence="1">Involved in the import of queuosine (Q) precursors, required for Q precursor salvage.</text>
</comment>
<dbReference type="RefSeq" id="WP_092274438.1">
    <property type="nucleotide sequence ID" value="NZ_LT629762.1"/>
</dbReference>
<dbReference type="GO" id="GO:0005886">
    <property type="term" value="C:plasma membrane"/>
    <property type="evidence" value="ECO:0007669"/>
    <property type="project" value="UniProtKB-SubCell"/>
</dbReference>
<comment type="subcellular location">
    <subcellularLocation>
        <location evidence="1">Cell inner membrane</location>
        <topology evidence="1">Multi-pass membrane protein</topology>
    </subcellularLocation>
</comment>
<dbReference type="EMBL" id="LT629762">
    <property type="protein sequence ID" value="SDS73905.1"/>
    <property type="molecule type" value="Genomic_DNA"/>
</dbReference>
<dbReference type="PANTHER" id="PTHR34300">
    <property type="entry name" value="QUEUOSINE PRECURSOR TRANSPORTER-RELATED"/>
    <property type="match status" value="1"/>
</dbReference>
<dbReference type="NCBIfam" id="TIGR00697">
    <property type="entry name" value="queuosine precursor transporter"/>
    <property type="match status" value="1"/>
</dbReference>
<comment type="similarity">
    <text evidence="1">Belongs to the vitamin uptake transporter (VUT/ECF) (TC 2.A.88) family. Q precursor transporter subfamily.</text>
</comment>
<proteinExistence type="inferred from homology"/>
<keyword evidence="1" id="KW-0812">Transmembrane</keyword>
<feature type="transmembrane region" description="Helical" evidence="1">
    <location>
        <begin position="181"/>
        <end position="198"/>
    </location>
</feature>
<keyword evidence="1" id="KW-0813">Transport</keyword>
<feature type="transmembrane region" description="Helical" evidence="1">
    <location>
        <begin position="255"/>
        <end position="275"/>
    </location>
</feature>
<protein>
    <recommendedName>
        <fullName evidence="1">Probable queuosine precursor transporter</fullName>
        <shortName evidence="1">Q precursor transporter</shortName>
    </recommendedName>
</protein>
<reference evidence="2 3" key="1">
    <citation type="submission" date="2016-10" db="EMBL/GenBank/DDBJ databases">
        <authorList>
            <person name="de Groot N.N."/>
        </authorList>
    </citation>
    <scope>NUCLEOTIDE SEQUENCE [LARGE SCALE GENOMIC DNA]</scope>
    <source>
        <strain evidence="2 3">LMG 26867</strain>
    </source>
</reference>
<name>A0A1H1UN37_9PSED</name>
<dbReference type="PANTHER" id="PTHR34300:SF2">
    <property type="entry name" value="QUEUOSINE PRECURSOR TRANSPORTER-RELATED"/>
    <property type="match status" value="1"/>
</dbReference>
<feature type="transmembrane region" description="Helical" evidence="1">
    <location>
        <begin position="219"/>
        <end position="243"/>
    </location>
</feature>
<dbReference type="HAMAP" id="MF_02088">
    <property type="entry name" value="Q_prec_transport"/>
    <property type="match status" value="1"/>
</dbReference>
<dbReference type="Proteomes" id="UP000198481">
    <property type="component" value="Chromosome I"/>
</dbReference>
<dbReference type="AlphaFoldDB" id="A0A1H1UN37"/>
<keyword evidence="1" id="KW-1003">Cell membrane</keyword>